<gene>
    <name evidence="4" type="ORF">LVJ82_09255</name>
</gene>
<dbReference type="RefSeq" id="WP_058304702.1">
    <property type="nucleotide sequence ID" value="NZ_CABKVG010000001.1"/>
</dbReference>
<comment type="similarity">
    <text evidence="1">Belongs to the nitroreductase family.</text>
</comment>
<dbReference type="Pfam" id="PF00881">
    <property type="entry name" value="Nitroreductase"/>
    <property type="match status" value="1"/>
</dbReference>
<evidence type="ECO:0000259" key="3">
    <source>
        <dbReference type="Pfam" id="PF00881"/>
    </source>
</evidence>
<sequence length="205" mass="22675">MHHSIQHLIETRTSINHFQPNRPLQEDEMITLVDLATKAPTAYNMQNWRFIAAQSEEAKTRLKAAAFGQQKIVDASIAFIICGKLAEHQQLHKTLQASVNAHIIEQHVADAWVLQAASAHESNEQLQRDEAMRSASLAAMTLMLAAQDMGLASCAIGGFDAIEVARQFSLAPNELPALVVVVGYPAAHNWQQKIRKPLKEILTVI</sequence>
<feature type="domain" description="Nitroreductase" evidence="3">
    <location>
        <begin position="9"/>
        <end position="184"/>
    </location>
</feature>
<dbReference type="Gene3D" id="3.40.109.10">
    <property type="entry name" value="NADH Oxidase"/>
    <property type="match status" value="1"/>
</dbReference>
<dbReference type="InterPro" id="IPR000415">
    <property type="entry name" value="Nitroreductase-like"/>
</dbReference>
<dbReference type="EMBL" id="CP091511">
    <property type="protein sequence ID" value="UOO91129.1"/>
    <property type="molecule type" value="Genomic_DNA"/>
</dbReference>
<dbReference type="Proteomes" id="UP000832011">
    <property type="component" value="Chromosome"/>
</dbReference>
<dbReference type="SUPFAM" id="SSF55469">
    <property type="entry name" value="FMN-dependent nitroreductase-like"/>
    <property type="match status" value="1"/>
</dbReference>
<evidence type="ECO:0000313" key="5">
    <source>
        <dbReference type="Proteomes" id="UP000832011"/>
    </source>
</evidence>
<evidence type="ECO:0000256" key="1">
    <source>
        <dbReference type="ARBA" id="ARBA00007118"/>
    </source>
</evidence>
<dbReference type="PANTHER" id="PTHR43673">
    <property type="entry name" value="NAD(P)H NITROREDUCTASE YDGI-RELATED"/>
    <property type="match status" value="1"/>
</dbReference>
<organism evidence="4 5">
    <name type="scientific">Vitreoscilla massiliensis</name>
    <dbReference type="NCBI Taxonomy" id="1689272"/>
    <lineage>
        <taxon>Bacteria</taxon>
        <taxon>Pseudomonadati</taxon>
        <taxon>Pseudomonadota</taxon>
        <taxon>Betaproteobacteria</taxon>
        <taxon>Neisseriales</taxon>
        <taxon>Neisseriaceae</taxon>
        <taxon>Vitreoscilla</taxon>
    </lineage>
</organism>
<dbReference type="InterPro" id="IPR029479">
    <property type="entry name" value="Nitroreductase"/>
</dbReference>
<name>A0ABY4E776_9NEIS</name>
<proteinExistence type="inferred from homology"/>
<evidence type="ECO:0000313" key="4">
    <source>
        <dbReference type="EMBL" id="UOO91129.1"/>
    </source>
</evidence>
<reference evidence="4 5" key="1">
    <citation type="journal article" date="2022" name="Res Sq">
        <title>Evolution of multicellular longitudinally dividing oral cavity symbionts (Neisseriaceae).</title>
        <authorList>
            <person name="Nyongesa S."/>
            <person name="Weber P."/>
            <person name="Bernet E."/>
            <person name="Pullido F."/>
            <person name="Nieckarz M."/>
            <person name="Delaby M."/>
            <person name="Nieves C."/>
            <person name="Viehboeck T."/>
            <person name="Krause N."/>
            <person name="Rivera-Millot A."/>
            <person name="Nakamura A."/>
            <person name="Vischer N."/>
            <person name="VanNieuwenhze M."/>
            <person name="Brun Y."/>
            <person name="Cava F."/>
            <person name="Bulgheresi S."/>
            <person name="Veyrier F."/>
        </authorList>
    </citation>
    <scope>NUCLEOTIDE SEQUENCE [LARGE SCALE GENOMIC DNA]</scope>
    <source>
        <strain evidence="4 5">SN4</strain>
    </source>
</reference>
<keyword evidence="2" id="KW-0560">Oxidoreductase</keyword>
<accession>A0ABY4E776</accession>
<protein>
    <submittedName>
        <fullName evidence="4">Nitroreductase family protein</fullName>
    </submittedName>
</protein>
<keyword evidence="5" id="KW-1185">Reference proteome</keyword>
<evidence type="ECO:0000256" key="2">
    <source>
        <dbReference type="ARBA" id="ARBA00023002"/>
    </source>
</evidence>